<name>A0AAU9JSW7_9CILI</name>
<sequence length="79" mass="9112">MLGKKLNIKNYESSIELQNFKNYDEKYGTILISTEIGALGTIAYMNERAAIMLKVSSAEMIRRDFNQFIPKPFSLNHNH</sequence>
<evidence type="ECO:0008006" key="3">
    <source>
        <dbReference type="Google" id="ProtNLM"/>
    </source>
</evidence>
<gene>
    <name evidence="1" type="ORF">BSTOLATCC_MIC46638</name>
</gene>
<dbReference type="AlphaFoldDB" id="A0AAU9JSW7"/>
<organism evidence="1 2">
    <name type="scientific">Blepharisma stoltei</name>
    <dbReference type="NCBI Taxonomy" id="1481888"/>
    <lineage>
        <taxon>Eukaryota</taxon>
        <taxon>Sar</taxon>
        <taxon>Alveolata</taxon>
        <taxon>Ciliophora</taxon>
        <taxon>Postciliodesmatophora</taxon>
        <taxon>Heterotrichea</taxon>
        <taxon>Heterotrichida</taxon>
        <taxon>Blepharismidae</taxon>
        <taxon>Blepharisma</taxon>
    </lineage>
</organism>
<keyword evidence="2" id="KW-1185">Reference proteome</keyword>
<dbReference type="EMBL" id="CAJZBQ010000046">
    <property type="protein sequence ID" value="CAG9328645.1"/>
    <property type="molecule type" value="Genomic_DNA"/>
</dbReference>
<protein>
    <recommendedName>
        <fullName evidence="3">PAS domain-containing protein</fullName>
    </recommendedName>
</protein>
<dbReference type="Proteomes" id="UP001162131">
    <property type="component" value="Unassembled WGS sequence"/>
</dbReference>
<reference evidence="1" key="1">
    <citation type="submission" date="2021-09" db="EMBL/GenBank/DDBJ databases">
        <authorList>
            <consortium name="AG Swart"/>
            <person name="Singh M."/>
            <person name="Singh A."/>
            <person name="Seah K."/>
            <person name="Emmerich C."/>
        </authorList>
    </citation>
    <scope>NUCLEOTIDE SEQUENCE</scope>
    <source>
        <strain evidence="1">ATCC30299</strain>
    </source>
</reference>
<evidence type="ECO:0000313" key="2">
    <source>
        <dbReference type="Proteomes" id="UP001162131"/>
    </source>
</evidence>
<comment type="caution">
    <text evidence="1">The sequence shown here is derived from an EMBL/GenBank/DDBJ whole genome shotgun (WGS) entry which is preliminary data.</text>
</comment>
<evidence type="ECO:0000313" key="1">
    <source>
        <dbReference type="EMBL" id="CAG9328645.1"/>
    </source>
</evidence>
<proteinExistence type="predicted"/>
<accession>A0AAU9JSW7</accession>